<name>A0A6J4J960_9CYAN</name>
<protein>
    <submittedName>
        <fullName evidence="1">Uncharacterized protein</fullName>
    </submittedName>
</protein>
<evidence type="ECO:0000313" key="1">
    <source>
        <dbReference type="EMBL" id="CAA9271311.1"/>
    </source>
</evidence>
<dbReference type="EMBL" id="CADCTM010000479">
    <property type="protein sequence ID" value="CAA9271311.1"/>
    <property type="molecule type" value="Genomic_DNA"/>
</dbReference>
<gene>
    <name evidence="1" type="ORF">AVDCRST_MAG92-2981</name>
</gene>
<accession>A0A6J4J960</accession>
<organism evidence="1">
    <name type="scientific">uncultured Coleofasciculus sp</name>
    <dbReference type="NCBI Taxonomy" id="1267456"/>
    <lineage>
        <taxon>Bacteria</taxon>
        <taxon>Bacillati</taxon>
        <taxon>Cyanobacteriota</taxon>
        <taxon>Cyanophyceae</taxon>
        <taxon>Coleofasciculales</taxon>
        <taxon>Coleofasciculaceae</taxon>
        <taxon>Coleofasciculus</taxon>
        <taxon>environmental samples</taxon>
    </lineage>
</organism>
<dbReference type="AlphaFoldDB" id="A0A6J4J960"/>
<sequence>MVNLLNHLRKAICFAAALRYRFQSTTGNRSRASSLEIELQAFDRGVLLKLILYRVSRLNKEGVG</sequence>
<proteinExistence type="predicted"/>
<reference evidence="1" key="1">
    <citation type="submission" date="2020-02" db="EMBL/GenBank/DDBJ databases">
        <authorList>
            <person name="Meier V. D."/>
        </authorList>
    </citation>
    <scope>NUCLEOTIDE SEQUENCE</scope>
    <source>
        <strain evidence="1">AVDCRST_MAG92</strain>
    </source>
</reference>